<dbReference type="Proteomes" id="UP001328107">
    <property type="component" value="Unassembled WGS sequence"/>
</dbReference>
<evidence type="ECO:0000256" key="1">
    <source>
        <dbReference type="ARBA" id="ARBA00004141"/>
    </source>
</evidence>
<dbReference type="PRINTS" id="PR01078">
    <property type="entry name" value="AMINACHANNEL"/>
</dbReference>
<reference evidence="16" key="1">
    <citation type="submission" date="2022-10" db="EMBL/GenBank/DDBJ databases">
        <title>Genome assembly of Pristionchus species.</title>
        <authorList>
            <person name="Yoshida K."/>
            <person name="Sommer R.J."/>
        </authorList>
    </citation>
    <scope>NUCLEOTIDE SEQUENCE [LARGE SCALE GENOMIC DNA]</scope>
    <source>
        <strain evidence="16">RS5460</strain>
    </source>
</reference>
<feature type="region of interest" description="Disordered" evidence="14">
    <location>
        <begin position="1"/>
        <end position="48"/>
    </location>
</feature>
<comment type="caution">
    <text evidence="15">The sequence shown here is derived from an EMBL/GenBank/DDBJ whole genome shotgun (WGS) entry which is preliminary data.</text>
</comment>
<sequence>PETKPDGAKPGPDGSNEPEKLRIPSNSSVSTFSGSESDNEDPNRLSANGWNAFTRTRRRLSNRATHMIIKVPVKMREVAERDGMSSWDRETKHFVSITAMHGVKRVYDSRGLYKLFWATMVVLCAAVLVQQLSKIIQSYNDKPITTQIEMKRMKSSFGGGGDSEDEVLFPKITICNYNPIKKKYIRVLNKTGDFSKDVLQYLMLYNNDVLTTFGNANETSLLRMDQALKDYQQAHPNFTFHDFFYDAGFPCEDILKSCSFAGRPFNCCEFAQYRLTSLGRCTEIILSNANVEWMKKQTEGGDKAGLQIVVDTHLHQEVQDIQDNTEAVLSTPFERGFRFFVVDPATSTYTSSQGISVSPGDCVYSALVAKKYELLKPSEWGDCSDEWPEGYKGNNTLLKYQSLDCMTKCKAHSFSIDCGCSPYIYDIDKEYESCTPLQTYRCMKEHVLINVNETTEEFSWPECDECKAECQKWEFLSYNSYSRGFTPAALSWLQAKNPVWNASLVKENFIIINVFFRDMTYSVFKQEQGSSLVQTLSNMGGTMGLFLGMSVLTMIEGVIYICKEEMRETDETIKTIRGIGSNKLKDAIEHLQDAAGSIKRWRPKFSVSGKPSSKPSTPVGPPPGILPWSKQVMYHYQNHTVPLFILKFKFRFKDDVFEPEKKEGHTEMIELAINLKELKTAIRKQSGLELDVSF</sequence>
<evidence type="ECO:0000256" key="10">
    <source>
        <dbReference type="ARBA" id="ARBA00023180"/>
    </source>
</evidence>
<keyword evidence="4 13" id="KW-0894">Sodium channel</keyword>
<evidence type="ECO:0000256" key="4">
    <source>
        <dbReference type="ARBA" id="ARBA00022461"/>
    </source>
</evidence>
<keyword evidence="8 13" id="KW-0406">Ion transport</keyword>
<evidence type="ECO:0000256" key="2">
    <source>
        <dbReference type="ARBA" id="ARBA00007193"/>
    </source>
</evidence>
<dbReference type="EMBL" id="BTRK01000005">
    <property type="protein sequence ID" value="GMR55177.1"/>
    <property type="molecule type" value="Genomic_DNA"/>
</dbReference>
<dbReference type="PANTHER" id="PTHR11690">
    <property type="entry name" value="AMILORIDE-SENSITIVE SODIUM CHANNEL-RELATED"/>
    <property type="match status" value="1"/>
</dbReference>
<organism evidence="15 16">
    <name type="scientific">Pristionchus mayeri</name>
    <dbReference type="NCBI Taxonomy" id="1317129"/>
    <lineage>
        <taxon>Eukaryota</taxon>
        <taxon>Metazoa</taxon>
        <taxon>Ecdysozoa</taxon>
        <taxon>Nematoda</taxon>
        <taxon>Chromadorea</taxon>
        <taxon>Rhabditida</taxon>
        <taxon>Rhabditina</taxon>
        <taxon>Diplogasteromorpha</taxon>
        <taxon>Diplogasteroidea</taxon>
        <taxon>Neodiplogasteridae</taxon>
        <taxon>Pristionchus</taxon>
    </lineage>
</organism>
<evidence type="ECO:0000256" key="6">
    <source>
        <dbReference type="ARBA" id="ARBA00022989"/>
    </source>
</evidence>
<evidence type="ECO:0000313" key="15">
    <source>
        <dbReference type="EMBL" id="GMR55177.1"/>
    </source>
</evidence>
<keyword evidence="5 13" id="KW-0812">Transmembrane</keyword>
<accession>A0AAN5D3U1</accession>
<evidence type="ECO:0000256" key="11">
    <source>
        <dbReference type="ARBA" id="ARBA00023201"/>
    </source>
</evidence>
<dbReference type="Gene3D" id="1.10.287.770">
    <property type="entry name" value="YojJ-like"/>
    <property type="match status" value="1"/>
</dbReference>
<evidence type="ECO:0000313" key="16">
    <source>
        <dbReference type="Proteomes" id="UP001328107"/>
    </source>
</evidence>
<comment type="similarity">
    <text evidence="2 13">Belongs to the amiloride-sensitive sodium channel (TC 1.A.6) family.</text>
</comment>
<protein>
    <recommendedName>
        <fullName evidence="17">Ion channel</fullName>
    </recommendedName>
</protein>
<dbReference type="Pfam" id="PF00858">
    <property type="entry name" value="ASC"/>
    <property type="match status" value="1"/>
</dbReference>
<evidence type="ECO:0008006" key="17">
    <source>
        <dbReference type="Google" id="ProtNLM"/>
    </source>
</evidence>
<keyword evidence="11 13" id="KW-0739">Sodium transport</keyword>
<evidence type="ECO:0000256" key="12">
    <source>
        <dbReference type="ARBA" id="ARBA00023303"/>
    </source>
</evidence>
<keyword evidence="9" id="KW-0472">Membrane</keyword>
<keyword evidence="10" id="KW-0325">Glycoprotein</keyword>
<name>A0AAN5D3U1_9BILA</name>
<dbReference type="Gene3D" id="2.60.470.10">
    <property type="entry name" value="Acid-sensing ion channels like domains"/>
    <property type="match status" value="1"/>
</dbReference>
<evidence type="ECO:0000256" key="13">
    <source>
        <dbReference type="RuleBase" id="RU000679"/>
    </source>
</evidence>
<dbReference type="AlphaFoldDB" id="A0AAN5D3U1"/>
<evidence type="ECO:0000256" key="7">
    <source>
        <dbReference type="ARBA" id="ARBA00023053"/>
    </source>
</evidence>
<feature type="compositionally biased region" description="Polar residues" evidence="14">
    <location>
        <begin position="24"/>
        <end position="36"/>
    </location>
</feature>
<dbReference type="GO" id="GO:0005886">
    <property type="term" value="C:plasma membrane"/>
    <property type="evidence" value="ECO:0007669"/>
    <property type="project" value="TreeGrafter"/>
</dbReference>
<dbReference type="PANTHER" id="PTHR11690:SF222">
    <property type="entry name" value="AMILORIDE-SENSITIVE SODIUM CHANNEL SUBUNIT GAMMA"/>
    <property type="match status" value="1"/>
</dbReference>
<keyword evidence="12 13" id="KW-0407">Ion channel</keyword>
<evidence type="ECO:0000256" key="8">
    <source>
        <dbReference type="ARBA" id="ARBA00023065"/>
    </source>
</evidence>
<dbReference type="GO" id="GO:0015280">
    <property type="term" value="F:ligand-gated sodium channel activity"/>
    <property type="evidence" value="ECO:0007669"/>
    <property type="project" value="TreeGrafter"/>
</dbReference>
<dbReference type="InterPro" id="IPR001873">
    <property type="entry name" value="ENaC"/>
</dbReference>
<evidence type="ECO:0000256" key="14">
    <source>
        <dbReference type="SAM" id="MobiDB-lite"/>
    </source>
</evidence>
<keyword evidence="6" id="KW-1133">Transmembrane helix</keyword>
<keyword evidence="16" id="KW-1185">Reference proteome</keyword>
<feature type="non-terminal residue" evidence="15">
    <location>
        <position position="694"/>
    </location>
</feature>
<feature type="non-terminal residue" evidence="15">
    <location>
        <position position="1"/>
    </location>
</feature>
<evidence type="ECO:0000256" key="9">
    <source>
        <dbReference type="ARBA" id="ARBA00023136"/>
    </source>
</evidence>
<evidence type="ECO:0000256" key="3">
    <source>
        <dbReference type="ARBA" id="ARBA00022448"/>
    </source>
</evidence>
<keyword evidence="3 13" id="KW-0813">Transport</keyword>
<keyword evidence="7" id="KW-0915">Sodium</keyword>
<proteinExistence type="inferred from homology"/>
<comment type="subcellular location">
    <subcellularLocation>
        <location evidence="1">Membrane</location>
        <topology evidence="1">Multi-pass membrane protein</topology>
    </subcellularLocation>
</comment>
<evidence type="ECO:0000256" key="5">
    <source>
        <dbReference type="ARBA" id="ARBA00022692"/>
    </source>
</evidence>
<gene>
    <name evidence="15" type="ORF">PMAYCL1PPCAC_25372</name>
</gene>